<evidence type="ECO:0000256" key="2">
    <source>
        <dbReference type="ARBA" id="ARBA00022723"/>
    </source>
</evidence>
<organism evidence="7 8">
    <name type="scientific">Ambispora gerdemannii</name>
    <dbReference type="NCBI Taxonomy" id="144530"/>
    <lineage>
        <taxon>Eukaryota</taxon>
        <taxon>Fungi</taxon>
        <taxon>Fungi incertae sedis</taxon>
        <taxon>Mucoromycota</taxon>
        <taxon>Glomeromycotina</taxon>
        <taxon>Glomeromycetes</taxon>
        <taxon>Archaeosporales</taxon>
        <taxon>Ambisporaceae</taxon>
        <taxon>Ambispora</taxon>
    </lineage>
</organism>
<keyword evidence="5" id="KW-0539">Nucleus</keyword>
<evidence type="ECO:0000259" key="6">
    <source>
        <dbReference type="Pfam" id="PF05699"/>
    </source>
</evidence>
<comment type="caution">
    <text evidence="7">The sequence shown here is derived from an EMBL/GenBank/DDBJ whole genome shotgun (WGS) entry which is preliminary data.</text>
</comment>
<keyword evidence="8" id="KW-1185">Reference proteome</keyword>
<protein>
    <submittedName>
        <fullName evidence="7">9372_t:CDS:1</fullName>
    </submittedName>
</protein>
<feature type="non-terminal residue" evidence="7">
    <location>
        <position position="1"/>
    </location>
</feature>
<dbReference type="OrthoDB" id="2409584at2759"/>
<dbReference type="PANTHER" id="PTHR46481:SF10">
    <property type="entry name" value="ZINC FINGER BED DOMAIN-CONTAINING PROTEIN 39"/>
    <property type="match status" value="1"/>
</dbReference>
<keyword evidence="4" id="KW-0862">Zinc</keyword>
<reference evidence="7" key="1">
    <citation type="submission" date="2021-06" db="EMBL/GenBank/DDBJ databases">
        <authorList>
            <person name="Kallberg Y."/>
            <person name="Tangrot J."/>
            <person name="Rosling A."/>
        </authorList>
    </citation>
    <scope>NUCLEOTIDE SEQUENCE</scope>
    <source>
        <strain evidence="7">MT106</strain>
    </source>
</reference>
<comment type="subcellular location">
    <subcellularLocation>
        <location evidence="1">Nucleus</location>
    </subcellularLocation>
</comment>
<accession>A0A9N9DZF4</accession>
<dbReference type="Proteomes" id="UP000789831">
    <property type="component" value="Unassembled WGS sequence"/>
</dbReference>
<proteinExistence type="predicted"/>
<evidence type="ECO:0000256" key="3">
    <source>
        <dbReference type="ARBA" id="ARBA00022771"/>
    </source>
</evidence>
<evidence type="ECO:0000256" key="4">
    <source>
        <dbReference type="ARBA" id="ARBA00022833"/>
    </source>
</evidence>
<dbReference type="AlphaFoldDB" id="A0A9N9DZF4"/>
<dbReference type="GO" id="GO:0005634">
    <property type="term" value="C:nucleus"/>
    <property type="evidence" value="ECO:0007669"/>
    <property type="project" value="UniProtKB-SubCell"/>
</dbReference>
<evidence type="ECO:0000256" key="1">
    <source>
        <dbReference type="ARBA" id="ARBA00004123"/>
    </source>
</evidence>
<feature type="domain" description="HAT C-terminal dimerisation" evidence="6">
    <location>
        <begin position="88"/>
        <end position="167"/>
    </location>
</feature>
<evidence type="ECO:0000256" key="5">
    <source>
        <dbReference type="ARBA" id="ARBA00023242"/>
    </source>
</evidence>
<dbReference type="EMBL" id="CAJVPL010005542">
    <property type="protein sequence ID" value="CAG8658958.1"/>
    <property type="molecule type" value="Genomic_DNA"/>
</dbReference>
<dbReference type="InterPro" id="IPR012337">
    <property type="entry name" value="RNaseH-like_sf"/>
</dbReference>
<keyword evidence="2" id="KW-0479">Metal-binding</keyword>
<dbReference type="GO" id="GO:0046983">
    <property type="term" value="F:protein dimerization activity"/>
    <property type="evidence" value="ECO:0007669"/>
    <property type="project" value="InterPro"/>
</dbReference>
<evidence type="ECO:0000313" key="7">
    <source>
        <dbReference type="EMBL" id="CAG8658958.1"/>
    </source>
</evidence>
<dbReference type="InterPro" id="IPR052035">
    <property type="entry name" value="ZnF_BED_domain_contain"/>
</dbReference>
<dbReference type="InterPro" id="IPR008906">
    <property type="entry name" value="HATC_C_dom"/>
</dbReference>
<dbReference type="PANTHER" id="PTHR46481">
    <property type="entry name" value="ZINC FINGER BED DOMAIN-CONTAINING PROTEIN 4"/>
    <property type="match status" value="1"/>
</dbReference>
<sequence length="176" mass="20309">APSDIGLLATILDPRLKSLVSLPIDFGEKSRKVLKNEYNRLVATLQPEQTTHMMPAHQSRNNGSSNAFFAVIFQPPQESQSVREEVYTYMDNIVTPQATPDINPWEWWAEHEKKFSILAIMTHKYLSIPAISVLSERLFSDARNHYSPKRSRLSPSVVNKLLFVKRNDDYVRDFNY</sequence>
<dbReference type="SUPFAM" id="SSF53098">
    <property type="entry name" value="Ribonuclease H-like"/>
    <property type="match status" value="1"/>
</dbReference>
<keyword evidence="3" id="KW-0863">Zinc-finger</keyword>
<dbReference type="Pfam" id="PF05699">
    <property type="entry name" value="Dimer_Tnp_hAT"/>
    <property type="match status" value="1"/>
</dbReference>
<evidence type="ECO:0000313" key="8">
    <source>
        <dbReference type="Proteomes" id="UP000789831"/>
    </source>
</evidence>
<name>A0A9N9DZF4_9GLOM</name>
<gene>
    <name evidence="7" type="ORF">AGERDE_LOCUS11720</name>
</gene>
<dbReference type="GO" id="GO:0008270">
    <property type="term" value="F:zinc ion binding"/>
    <property type="evidence" value="ECO:0007669"/>
    <property type="project" value="UniProtKB-KW"/>
</dbReference>